<dbReference type="Gene3D" id="3.40.50.1110">
    <property type="entry name" value="SGNH hydrolase"/>
    <property type="match status" value="2"/>
</dbReference>
<feature type="signal peptide" evidence="2">
    <location>
        <begin position="1"/>
        <end position="21"/>
    </location>
</feature>
<dbReference type="PANTHER" id="PTHR22901">
    <property type="entry name" value="SIALATE O-ACETYLESTERASE"/>
    <property type="match status" value="1"/>
</dbReference>
<gene>
    <name evidence="5" type="ORF">A3841_16995</name>
</gene>
<reference evidence="5 6" key="1">
    <citation type="submission" date="2016-03" db="EMBL/GenBank/DDBJ databases">
        <title>Genome sequence of Pontibacter sp. nov., of the family cytophagaceae, isolated from marine sediment of the Yellow Sea, China.</title>
        <authorList>
            <person name="Zhang G."/>
            <person name="Zhang R."/>
        </authorList>
    </citation>
    <scope>NUCLEOTIDE SEQUENCE [LARGE SCALE GENOMIC DNA]</scope>
    <source>
        <strain evidence="5 6">S10-8</strain>
    </source>
</reference>
<dbReference type="Proteomes" id="UP000186551">
    <property type="component" value="Unassembled WGS sequence"/>
</dbReference>
<sequence length="695" mass="77675">MTRFLLLFIAFILAVPGYSQQATARLKVACIGNSVTYGYLLEDREQKAYPAQLQQLLGPTYDVGNFGLSGATLLRKGHRPYTKTQQYKDALAFEPDIAVIHLGLNDTDPRNWPNYRDEFAADYYHLIDTLRAVNPEVRILISRLTPIFSGHPRFTSGTRDWFWQIQELIPVIAENRNVELIDLHTPLYSRPDLFPDELHPTAEGAGIIAGTVFGHLTGKYGGLQLAPAFSDHMVLQQQMPIPVQGKADAGQEVTVEFNGVEVKASAGPDGKWKAILPSQKAGGPYQLQVSTPDKSISINDVLVGEVWLSSGQSNMAFPLAAAQGGKEELRQAQQLSNVRLLHMKPLAETGNFAWDSLTLQKVNQLAYFSGSWQRADSASARDFSAVAYYFGKQLQEELNVPIGLIQVAVGGSTTESWIDRYTLEHHPQLVDMLHNWRKSDFVMDWAQERAGVNIKGAKAAKQRHPYEPAYNYEAGIAPLIGFPIKGVIWYQGESNAHNIELHEEVFKTLVSSWREKWGYNFPFYYTQLSSINRPSWPHFRDSQRRLLSQVANTGMAVTSDIGDPQDVHPTQKKQVGERLAAWALSKTYGKRVPYSGPLFKEARFSGNQAVCTFEYGKGLQASDGTTLRGFEVAGSDRIFRAAKAEIRGNKVWVSSDEVPEPKYVRYAWEPYTTANLVNKAGLPASTFNSFFSKNK</sequence>
<comment type="caution">
    <text evidence="5">The sequence shown here is derived from an EMBL/GenBank/DDBJ whole genome shotgun (WGS) entry which is preliminary data.</text>
</comment>
<keyword evidence="1" id="KW-0378">Hydrolase</keyword>
<evidence type="ECO:0000256" key="2">
    <source>
        <dbReference type="SAM" id="SignalP"/>
    </source>
</evidence>
<evidence type="ECO:0000256" key="1">
    <source>
        <dbReference type="ARBA" id="ARBA00022801"/>
    </source>
</evidence>
<name>A0A1Q5PCZ9_9BACT</name>
<dbReference type="PANTHER" id="PTHR22901:SF0">
    <property type="entry name" value="SIALATE O-ACETYLESTERASE"/>
    <property type="match status" value="1"/>
</dbReference>
<organism evidence="5 6">
    <name type="scientific">Pontibacter flavimaris</name>
    <dbReference type="NCBI Taxonomy" id="1797110"/>
    <lineage>
        <taxon>Bacteria</taxon>
        <taxon>Pseudomonadati</taxon>
        <taxon>Bacteroidota</taxon>
        <taxon>Cytophagia</taxon>
        <taxon>Cytophagales</taxon>
        <taxon>Hymenobacteraceae</taxon>
        <taxon>Pontibacter</taxon>
    </lineage>
</organism>
<dbReference type="InterPro" id="IPR005181">
    <property type="entry name" value="SASA"/>
</dbReference>
<dbReference type="GO" id="GO:0005975">
    <property type="term" value="P:carbohydrate metabolic process"/>
    <property type="evidence" value="ECO:0007669"/>
    <property type="project" value="TreeGrafter"/>
</dbReference>
<accession>A0A1Q5PCZ9</accession>
<dbReference type="Pfam" id="PF03629">
    <property type="entry name" value="SASA"/>
    <property type="match status" value="1"/>
</dbReference>
<feature type="chain" id="PRO_5012976675" evidence="2">
    <location>
        <begin position="22"/>
        <end position="695"/>
    </location>
</feature>
<feature type="domain" description="Sialate O-acetylesterase" evidence="3">
    <location>
        <begin position="305"/>
        <end position="581"/>
    </location>
</feature>
<protein>
    <submittedName>
        <fullName evidence="5">Sialate O-acetylesterase</fullName>
    </submittedName>
</protein>
<dbReference type="SUPFAM" id="SSF52266">
    <property type="entry name" value="SGNH hydrolase"/>
    <property type="match status" value="2"/>
</dbReference>
<keyword evidence="2" id="KW-0732">Signal</keyword>
<keyword evidence="6" id="KW-1185">Reference proteome</keyword>
<evidence type="ECO:0000313" key="6">
    <source>
        <dbReference type="Proteomes" id="UP000186551"/>
    </source>
</evidence>
<dbReference type="InterPro" id="IPR013783">
    <property type="entry name" value="Ig-like_fold"/>
</dbReference>
<dbReference type="OrthoDB" id="9816001at2"/>
<dbReference type="GO" id="GO:0001681">
    <property type="term" value="F:sialate O-acetylesterase activity"/>
    <property type="evidence" value="ECO:0007669"/>
    <property type="project" value="InterPro"/>
</dbReference>
<dbReference type="STRING" id="1797110.A3841_16995"/>
<dbReference type="EMBL" id="LVWA01000005">
    <property type="protein sequence ID" value="OKL40051.1"/>
    <property type="molecule type" value="Genomic_DNA"/>
</dbReference>
<evidence type="ECO:0000259" key="3">
    <source>
        <dbReference type="Pfam" id="PF03629"/>
    </source>
</evidence>
<dbReference type="RefSeq" id="WP_073852161.1">
    <property type="nucleotide sequence ID" value="NZ_LVWA01000005.1"/>
</dbReference>
<proteinExistence type="predicted"/>
<dbReference type="Gene3D" id="2.60.40.10">
    <property type="entry name" value="Immunoglobulins"/>
    <property type="match status" value="1"/>
</dbReference>
<evidence type="ECO:0000259" key="4">
    <source>
        <dbReference type="Pfam" id="PF13472"/>
    </source>
</evidence>
<dbReference type="InterPro" id="IPR036514">
    <property type="entry name" value="SGNH_hydro_sf"/>
</dbReference>
<dbReference type="Pfam" id="PF13472">
    <property type="entry name" value="Lipase_GDSL_2"/>
    <property type="match status" value="1"/>
</dbReference>
<feature type="domain" description="SGNH hydrolase-type esterase" evidence="4">
    <location>
        <begin position="30"/>
        <end position="205"/>
    </location>
</feature>
<evidence type="ECO:0000313" key="5">
    <source>
        <dbReference type="EMBL" id="OKL40051.1"/>
    </source>
</evidence>
<dbReference type="InterPro" id="IPR039329">
    <property type="entry name" value="SIAE"/>
</dbReference>
<dbReference type="AlphaFoldDB" id="A0A1Q5PCZ9"/>
<dbReference type="InterPro" id="IPR013830">
    <property type="entry name" value="SGNH_hydro"/>
</dbReference>